<comment type="similarity">
    <text evidence="5">Belongs to the YicC/YloC family.</text>
</comment>
<dbReference type="PANTHER" id="PTHR30636">
    <property type="entry name" value="UPF0701 PROTEIN YICC"/>
    <property type="match status" value="1"/>
</dbReference>
<dbReference type="NCBIfam" id="TIGR00255">
    <property type="entry name" value="YicC/YloC family endoribonuclease"/>
    <property type="match status" value="1"/>
</dbReference>
<proteinExistence type="inferred from homology"/>
<sequence>MKSMTGFGRAARTSDTLTASVEASSVNRKQGEVVVQLPRHYNEIEAEIRKFVLSKISRGRVSINISIEQGDQGASPISVDKGRAKALSEALKELSHDIGHPLDITAADILRVPDIIKFEDKSADIDSARNTILPALEEAIDHLIEMRSREGADLKRDTLERLATLENETSAIEKHSPSVVERYRDNLHRRLQESGLELDLSDERVLKEVGIFAERCDISEEITRLRSHFSKFQEYLDSQSAIGRSLDFLCQEINREFNTIGSKANDATLAQHVVTSKTELEKIREQIQNVE</sequence>
<dbReference type="RefSeq" id="WP_377086191.1">
    <property type="nucleotide sequence ID" value="NZ_JBHSJL010000014.1"/>
</dbReference>
<dbReference type="InterPro" id="IPR005229">
    <property type="entry name" value="YicC/YloC-like"/>
</dbReference>
<dbReference type="InterPro" id="IPR013551">
    <property type="entry name" value="YicC-like_C"/>
</dbReference>
<dbReference type="Pfam" id="PF08340">
    <property type="entry name" value="YicC-like_C"/>
    <property type="match status" value="1"/>
</dbReference>
<evidence type="ECO:0000259" key="7">
    <source>
        <dbReference type="Pfam" id="PF08340"/>
    </source>
</evidence>
<feature type="domain" description="Endoribonuclease YicC-like N-terminal" evidence="6">
    <location>
        <begin position="1"/>
        <end position="155"/>
    </location>
</feature>
<evidence type="ECO:0000256" key="1">
    <source>
        <dbReference type="ARBA" id="ARBA00001968"/>
    </source>
</evidence>
<accession>A0ABW4ZCN0</accession>
<protein>
    <submittedName>
        <fullName evidence="8">YicC/YloC family endoribonuclease</fullName>
        <ecNumber evidence="8">3.1.-.-</ecNumber>
    </submittedName>
</protein>
<evidence type="ECO:0000259" key="6">
    <source>
        <dbReference type="Pfam" id="PF03755"/>
    </source>
</evidence>
<keyword evidence="9" id="KW-1185">Reference proteome</keyword>
<dbReference type="EMBL" id="JBHUJB010000046">
    <property type="protein sequence ID" value="MFD2159460.1"/>
    <property type="molecule type" value="Genomic_DNA"/>
</dbReference>
<feature type="domain" description="Endoribonuclease YicC-like C-terminal" evidence="7">
    <location>
        <begin position="172"/>
        <end position="291"/>
    </location>
</feature>
<organism evidence="8 9">
    <name type="scientific">Rubritalea tangerina</name>
    <dbReference type="NCBI Taxonomy" id="430798"/>
    <lineage>
        <taxon>Bacteria</taxon>
        <taxon>Pseudomonadati</taxon>
        <taxon>Verrucomicrobiota</taxon>
        <taxon>Verrucomicrobiia</taxon>
        <taxon>Verrucomicrobiales</taxon>
        <taxon>Rubritaleaceae</taxon>
        <taxon>Rubritalea</taxon>
    </lineage>
</organism>
<evidence type="ECO:0000313" key="9">
    <source>
        <dbReference type="Proteomes" id="UP001597389"/>
    </source>
</evidence>
<keyword evidence="3" id="KW-0255">Endonuclease</keyword>
<evidence type="ECO:0000256" key="4">
    <source>
        <dbReference type="ARBA" id="ARBA00022801"/>
    </source>
</evidence>
<dbReference type="Proteomes" id="UP001597389">
    <property type="component" value="Unassembled WGS sequence"/>
</dbReference>
<evidence type="ECO:0000256" key="3">
    <source>
        <dbReference type="ARBA" id="ARBA00022759"/>
    </source>
</evidence>
<reference evidence="9" key="1">
    <citation type="journal article" date="2019" name="Int. J. Syst. Evol. Microbiol.">
        <title>The Global Catalogue of Microorganisms (GCM) 10K type strain sequencing project: providing services to taxonomists for standard genome sequencing and annotation.</title>
        <authorList>
            <consortium name="The Broad Institute Genomics Platform"/>
            <consortium name="The Broad Institute Genome Sequencing Center for Infectious Disease"/>
            <person name="Wu L."/>
            <person name="Ma J."/>
        </authorList>
    </citation>
    <scope>NUCLEOTIDE SEQUENCE [LARGE SCALE GENOMIC DNA]</scope>
    <source>
        <strain evidence="9">CCUG 57942</strain>
    </source>
</reference>
<comment type="cofactor">
    <cofactor evidence="1">
        <name>a divalent metal cation</name>
        <dbReference type="ChEBI" id="CHEBI:60240"/>
    </cofactor>
</comment>
<evidence type="ECO:0000313" key="8">
    <source>
        <dbReference type="EMBL" id="MFD2159460.1"/>
    </source>
</evidence>
<evidence type="ECO:0000256" key="5">
    <source>
        <dbReference type="ARBA" id="ARBA00035648"/>
    </source>
</evidence>
<gene>
    <name evidence="8" type="ORF">ACFSW8_11155</name>
</gene>
<evidence type="ECO:0000256" key="2">
    <source>
        <dbReference type="ARBA" id="ARBA00022722"/>
    </source>
</evidence>
<dbReference type="Pfam" id="PF03755">
    <property type="entry name" value="YicC-like_N"/>
    <property type="match status" value="1"/>
</dbReference>
<name>A0ABW4ZCN0_9BACT</name>
<dbReference type="PANTHER" id="PTHR30636:SF3">
    <property type="entry name" value="UPF0701 PROTEIN YICC"/>
    <property type="match status" value="1"/>
</dbReference>
<dbReference type="GO" id="GO:0016787">
    <property type="term" value="F:hydrolase activity"/>
    <property type="evidence" value="ECO:0007669"/>
    <property type="project" value="UniProtKB-KW"/>
</dbReference>
<dbReference type="EC" id="3.1.-.-" evidence="8"/>
<dbReference type="InterPro" id="IPR013527">
    <property type="entry name" value="YicC-like_N"/>
</dbReference>
<keyword evidence="4 8" id="KW-0378">Hydrolase</keyword>
<comment type="caution">
    <text evidence="8">The sequence shown here is derived from an EMBL/GenBank/DDBJ whole genome shotgun (WGS) entry which is preliminary data.</text>
</comment>
<keyword evidence="2" id="KW-0540">Nuclease</keyword>